<evidence type="ECO:0000256" key="10">
    <source>
        <dbReference type="HAMAP-Rule" id="MF_00067"/>
    </source>
</evidence>
<comment type="miscellaneous">
    <text evidence="10">The reaction produces a racemic mixture of D-glycero-alpha-D-manno-heptose 7-phosphate and D-glycero-beta-D-manno-heptose 7-phosphate.</text>
</comment>
<comment type="catalytic activity">
    <reaction evidence="1 10">
        <text>2 D-sedoheptulose 7-phosphate = D-glycero-alpha-D-manno-heptose 7-phosphate + D-glycero-beta-D-manno-heptose 7-phosphate</text>
        <dbReference type="Rhea" id="RHEA:27489"/>
        <dbReference type="ChEBI" id="CHEBI:57483"/>
        <dbReference type="ChEBI" id="CHEBI:60203"/>
        <dbReference type="ChEBI" id="CHEBI:60204"/>
        <dbReference type="EC" id="5.3.1.28"/>
    </reaction>
</comment>
<dbReference type="SUPFAM" id="SSF53697">
    <property type="entry name" value="SIS domain"/>
    <property type="match status" value="1"/>
</dbReference>
<proteinExistence type="inferred from homology"/>
<dbReference type="NCBIfam" id="TIGR00441">
    <property type="entry name" value="gmhA"/>
    <property type="match status" value="1"/>
</dbReference>
<dbReference type="PROSITE" id="PS51464">
    <property type="entry name" value="SIS"/>
    <property type="match status" value="1"/>
</dbReference>
<dbReference type="NCBIfam" id="NF010546">
    <property type="entry name" value="PRK13936.1"/>
    <property type="match status" value="1"/>
</dbReference>
<feature type="binding site" evidence="10">
    <location>
        <begin position="119"/>
        <end position="121"/>
    </location>
    <ligand>
        <name>substrate</name>
    </ligand>
</feature>
<comment type="cofactor">
    <cofactor evidence="10">
        <name>Zn(2+)</name>
        <dbReference type="ChEBI" id="CHEBI:29105"/>
    </cofactor>
    <text evidence="10">Binds 1 zinc ion per subunit.</text>
</comment>
<evidence type="ECO:0000256" key="1">
    <source>
        <dbReference type="ARBA" id="ARBA00000348"/>
    </source>
</evidence>
<dbReference type="HAMAP" id="MF_00067">
    <property type="entry name" value="GmhA"/>
    <property type="match status" value="1"/>
</dbReference>
<protein>
    <recommendedName>
        <fullName evidence="10">Phosphoheptose isomerase</fullName>
        <ecNumber evidence="10">5.3.1.28</ecNumber>
    </recommendedName>
    <alternativeName>
        <fullName evidence="10">Sedoheptulose 7-phosphate isomerase</fullName>
    </alternativeName>
</protein>
<feature type="binding site" evidence="10">
    <location>
        <begin position="93"/>
        <end position="94"/>
    </location>
    <ligand>
        <name>substrate</name>
    </ligand>
</feature>
<dbReference type="PANTHER" id="PTHR30390:SF6">
    <property type="entry name" value="DNAA INITIATOR-ASSOCIATING PROTEIN DIAA"/>
    <property type="match status" value="1"/>
</dbReference>
<keyword evidence="5 10" id="KW-0963">Cytoplasm</keyword>
<dbReference type="CDD" id="cd05006">
    <property type="entry name" value="SIS_GmhA"/>
    <property type="match status" value="1"/>
</dbReference>
<dbReference type="InterPro" id="IPR046348">
    <property type="entry name" value="SIS_dom_sf"/>
</dbReference>
<keyword evidence="9 10" id="KW-0119">Carbohydrate metabolism</keyword>
<feature type="binding site" evidence="10">
    <location>
        <begin position="51"/>
        <end position="53"/>
    </location>
    <ligand>
        <name>substrate</name>
    </ligand>
</feature>
<feature type="binding site" evidence="10">
    <location>
        <position position="174"/>
    </location>
    <ligand>
        <name>substrate</name>
    </ligand>
</feature>
<dbReference type="GO" id="GO:0008270">
    <property type="term" value="F:zinc ion binding"/>
    <property type="evidence" value="ECO:0007669"/>
    <property type="project" value="UniProtKB-UniRule"/>
</dbReference>
<dbReference type="InterPro" id="IPR004515">
    <property type="entry name" value="Phosphoheptose_Isoase"/>
</dbReference>
<name>A0AAE3G2D5_9GAMM</name>
<dbReference type="Pfam" id="PF13580">
    <property type="entry name" value="SIS_2"/>
    <property type="match status" value="1"/>
</dbReference>
<keyword evidence="7 10" id="KW-0862">Zinc</keyword>
<evidence type="ECO:0000313" key="12">
    <source>
        <dbReference type="EMBL" id="MCP1673868.1"/>
    </source>
</evidence>
<comment type="function">
    <text evidence="2 10">Catalyzes the isomerization of sedoheptulose 7-phosphate in D-glycero-D-manno-heptose 7-phosphate.</text>
</comment>
<dbReference type="GO" id="GO:0008968">
    <property type="term" value="F:D-sedoheptulose 7-phosphate isomerase activity"/>
    <property type="evidence" value="ECO:0007669"/>
    <property type="project" value="UniProtKB-UniRule"/>
</dbReference>
<dbReference type="GO" id="GO:0005975">
    <property type="term" value="P:carbohydrate metabolic process"/>
    <property type="evidence" value="ECO:0007669"/>
    <property type="project" value="UniProtKB-UniRule"/>
</dbReference>
<feature type="binding site" evidence="10">
    <location>
        <position position="174"/>
    </location>
    <ligand>
        <name>Zn(2+)</name>
        <dbReference type="ChEBI" id="CHEBI:29105"/>
    </ligand>
</feature>
<keyword evidence="13" id="KW-1185">Reference proteome</keyword>
<keyword evidence="6 10" id="KW-0479">Metal-binding</keyword>
<feature type="binding site" evidence="10">
    <location>
        <position position="60"/>
    </location>
    <ligand>
        <name>Zn(2+)</name>
        <dbReference type="ChEBI" id="CHEBI:29105"/>
    </ligand>
</feature>
<dbReference type="EC" id="5.3.1.28" evidence="10"/>
<dbReference type="GO" id="GO:0097367">
    <property type="term" value="F:carbohydrate derivative binding"/>
    <property type="evidence" value="ECO:0007669"/>
    <property type="project" value="InterPro"/>
</dbReference>
<dbReference type="InterPro" id="IPR035461">
    <property type="entry name" value="GmhA/DiaA"/>
</dbReference>
<evidence type="ECO:0000313" key="13">
    <source>
        <dbReference type="Proteomes" id="UP001205843"/>
    </source>
</evidence>
<comment type="caution">
    <text evidence="12">The sequence shown here is derived from an EMBL/GenBank/DDBJ whole genome shotgun (WGS) entry which is preliminary data.</text>
</comment>
<evidence type="ECO:0000256" key="3">
    <source>
        <dbReference type="ARBA" id="ARBA00004496"/>
    </source>
</evidence>
<accession>A0AAE3G2D5</accession>
<dbReference type="Gene3D" id="3.40.50.10490">
    <property type="entry name" value="Glucose-6-phosphate isomerase like protein, domain 1"/>
    <property type="match status" value="1"/>
</dbReference>
<dbReference type="Proteomes" id="UP001205843">
    <property type="component" value="Unassembled WGS sequence"/>
</dbReference>
<evidence type="ECO:0000256" key="2">
    <source>
        <dbReference type="ARBA" id="ARBA00003172"/>
    </source>
</evidence>
<comment type="similarity">
    <text evidence="4 10">Belongs to the SIS family. GmhA subfamily.</text>
</comment>
<dbReference type="PANTHER" id="PTHR30390">
    <property type="entry name" value="SEDOHEPTULOSE 7-PHOSPHATE ISOMERASE / DNAA INITIATOR-ASSOCIATING FACTOR FOR REPLICATION INITIATION"/>
    <property type="match status" value="1"/>
</dbReference>
<feature type="domain" description="SIS" evidence="11">
    <location>
        <begin position="36"/>
        <end position="198"/>
    </location>
</feature>
<evidence type="ECO:0000256" key="5">
    <source>
        <dbReference type="ARBA" id="ARBA00022490"/>
    </source>
</evidence>
<feature type="binding site" evidence="10">
    <location>
        <position position="124"/>
    </location>
    <ligand>
        <name>substrate</name>
    </ligand>
</feature>
<evidence type="ECO:0000256" key="7">
    <source>
        <dbReference type="ARBA" id="ARBA00022833"/>
    </source>
</evidence>
<dbReference type="GO" id="GO:1901135">
    <property type="term" value="P:carbohydrate derivative metabolic process"/>
    <property type="evidence" value="ECO:0007669"/>
    <property type="project" value="InterPro"/>
</dbReference>
<feature type="binding site" evidence="10">
    <location>
        <position position="64"/>
    </location>
    <ligand>
        <name>Zn(2+)</name>
        <dbReference type="ChEBI" id="CHEBI:29105"/>
    </ligand>
</feature>
<keyword evidence="8 10" id="KW-0413">Isomerase</keyword>
<evidence type="ECO:0000259" key="11">
    <source>
        <dbReference type="PROSITE" id="PS51464"/>
    </source>
</evidence>
<comment type="subunit">
    <text evidence="10">Homotetramer.</text>
</comment>
<feature type="binding site" evidence="10">
    <location>
        <position position="182"/>
    </location>
    <ligand>
        <name>Zn(2+)</name>
        <dbReference type="ChEBI" id="CHEBI:29105"/>
    </ligand>
</feature>
<evidence type="ECO:0000256" key="6">
    <source>
        <dbReference type="ARBA" id="ARBA00022723"/>
    </source>
</evidence>
<dbReference type="EMBL" id="JALJXV010000002">
    <property type="protein sequence ID" value="MCP1673868.1"/>
    <property type="molecule type" value="Genomic_DNA"/>
</dbReference>
<feature type="binding site" evidence="10">
    <location>
        <position position="64"/>
    </location>
    <ligand>
        <name>substrate</name>
    </ligand>
</feature>
<organism evidence="12 13">
    <name type="scientific">Natronocella acetinitrilica</name>
    <dbReference type="NCBI Taxonomy" id="414046"/>
    <lineage>
        <taxon>Bacteria</taxon>
        <taxon>Pseudomonadati</taxon>
        <taxon>Pseudomonadota</taxon>
        <taxon>Gammaproteobacteria</taxon>
        <taxon>Chromatiales</taxon>
        <taxon>Ectothiorhodospiraceae</taxon>
        <taxon>Natronocella</taxon>
    </lineage>
</organism>
<dbReference type="InterPro" id="IPR001347">
    <property type="entry name" value="SIS_dom"/>
</dbReference>
<dbReference type="RefSeq" id="WP_253475085.1">
    <property type="nucleotide sequence ID" value="NZ_JALJXV010000002.1"/>
</dbReference>
<evidence type="ECO:0000256" key="9">
    <source>
        <dbReference type="ARBA" id="ARBA00023277"/>
    </source>
</evidence>
<dbReference type="InterPro" id="IPR050099">
    <property type="entry name" value="SIS_GmhA/DiaA_subfam"/>
</dbReference>
<evidence type="ECO:0000256" key="8">
    <source>
        <dbReference type="ARBA" id="ARBA00023235"/>
    </source>
</evidence>
<dbReference type="AlphaFoldDB" id="A0AAE3G2D5"/>
<reference evidence="12" key="1">
    <citation type="submission" date="2022-03" db="EMBL/GenBank/DDBJ databases">
        <title>Genomic Encyclopedia of Type Strains, Phase III (KMG-III): the genomes of soil and plant-associated and newly described type strains.</title>
        <authorList>
            <person name="Whitman W."/>
        </authorList>
    </citation>
    <scope>NUCLEOTIDE SEQUENCE</scope>
    <source>
        <strain evidence="12">ANL 6-2</strain>
    </source>
</reference>
<sequence>MEFHDRVLRHFHDSIHAKQRSMDMLPDDIVRASRLMVESLQNEGKILSCGNGGSAGDAQHFSSELLNRFEMERPGLPAMALTTDSSTLTSIANDYSYEEIFSKQVRALGHAGDVLLAISTSGNSGNVIAAIRAAHERDMRVVALTGRDGGDMAELYLPGDVELRVPADVTARIQEVHLVLIHCLCDLIDQSLFGTDQHP</sequence>
<dbReference type="GO" id="GO:0005737">
    <property type="term" value="C:cytoplasm"/>
    <property type="evidence" value="ECO:0007669"/>
    <property type="project" value="UniProtKB-SubCell"/>
</dbReference>
<gene>
    <name evidence="10" type="primary">gmhA</name>
    <name evidence="12" type="ORF">J2T57_000967</name>
</gene>
<comment type="pathway">
    <text evidence="10">Carbohydrate biosynthesis; D-glycero-D-manno-heptose 7-phosphate biosynthesis; D-glycero-alpha-D-manno-heptose 7-phosphate and D-glycero-beta-D-manno-heptose 7-phosphate from sedoheptulose 7-phosphate: step 1/1.</text>
</comment>
<comment type="subcellular location">
    <subcellularLocation>
        <location evidence="3 10">Cytoplasm</location>
    </subcellularLocation>
</comment>
<evidence type="ECO:0000256" key="4">
    <source>
        <dbReference type="ARBA" id="ARBA00009894"/>
    </source>
</evidence>